<keyword evidence="3" id="KW-1185">Reference proteome</keyword>
<evidence type="ECO:0000259" key="1">
    <source>
        <dbReference type="Pfam" id="PF12804"/>
    </source>
</evidence>
<accession>A0ABZ2CK11</accession>
<dbReference type="Gene3D" id="3.90.550.10">
    <property type="entry name" value="Spore Coat Polysaccharide Biosynthesis Protein SpsA, Chain A"/>
    <property type="match status" value="1"/>
</dbReference>
<sequence>MLEHTISKFEAVCSRVIVEAGFQAEMIQEEIAKISSKNVYSFRIKFVYNETFNQGMFRSIQRGCNEVQAQSFFITPGDCPLVRKDTIQLLAEQKRDVVIPSFNYKGGAPNQINKQSETENP</sequence>
<organism evidence="2 3">
    <name type="scientific">Niallia oryzisoli</name>
    <dbReference type="NCBI Taxonomy" id="1737571"/>
    <lineage>
        <taxon>Bacteria</taxon>
        <taxon>Bacillati</taxon>
        <taxon>Bacillota</taxon>
        <taxon>Bacilli</taxon>
        <taxon>Bacillales</taxon>
        <taxon>Bacillaceae</taxon>
        <taxon>Niallia</taxon>
    </lineage>
</organism>
<dbReference type="RefSeq" id="WP_338453006.1">
    <property type="nucleotide sequence ID" value="NZ_CP137640.1"/>
</dbReference>
<dbReference type="InterPro" id="IPR029044">
    <property type="entry name" value="Nucleotide-diphossugar_trans"/>
</dbReference>
<dbReference type="SUPFAM" id="SSF53448">
    <property type="entry name" value="Nucleotide-diphospho-sugar transferases"/>
    <property type="match status" value="1"/>
</dbReference>
<gene>
    <name evidence="2" type="ORF">R4Z09_14720</name>
</gene>
<proteinExistence type="predicted"/>
<evidence type="ECO:0000313" key="2">
    <source>
        <dbReference type="EMBL" id="WVX84134.1"/>
    </source>
</evidence>
<name>A0ABZ2CK11_9BACI</name>
<dbReference type="EMBL" id="CP137640">
    <property type="protein sequence ID" value="WVX84134.1"/>
    <property type="molecule type" value="Genomic_DNA"/>
</dbReference>
<dbReference type="Proteomes" id="UP001357223">
    <property type="component" value="Chromosome"/>
</dbReference>
<reference evidence="2 3" key="1">
    <citation type="submission" date="2023-10" db="EMBL/GenBank/DDBJ databases">
        <title>Niallia locisalis sp.nov. isolated from a salt pond sample.</title>
        <authorList>
            <person name="Li X.-J."/>
            <person name="Dong L."/>
        </authorList>
    </citation>
    <scope>NUCLEOTIDE SEQUENCE [LARGE SCALE GENOMIC DNA]</scope>
    <source>
        <strain evidence="2 3">DSM 29761</strain>
    </source>
</reference>
<feature type="domain" description="MobA-like NTP transferase" evidence="1">
    <location>
        <begin position="1"/>
        <end position="109"/>
    </location>
</feature>
<dbReference type="InterPro" id="IPR025877">
    <property type="entry name" value="MobA-like_NTP_Trfase"/>
</dbReference>
<evidence type="ECO:0000313" key="3">
    <source>
        <dbReference type="Proteomes" id="UP001357223"/>
    </source>
</evidence>
<dbReference type="Pfam" id="PF12804">
    <property type="entry name" value="NTP_transf_3"/>
    <property type="match status" value="1"/>
</dbReference>
<protein>
    <submittedName>
        <fullName evidence="2">Nucleotidyltransferase family protein</fullName>
    </submittedName>
</protein>